<dbReference type="GO" id="GO:0032259">
    <property type="term" value="P:methylation"/>
    <property type="evidence" value="ECO:0007669"/>
    <property type="project" value="InterPro"/>
</dbReference>
<dbReference type="SUPFAM" id="SSF53335">
    <property type="entry name" value="S-adenosyl-L-methionine-dependent methyltransferases"/>
    <property type="match status" value="1"/>
</dbReference>
<dbReference type="KEGG" id="opr:Ocepr_2255"/>
<dbReference type="Proteomes" id="UP000008722">
    <property type="component" value="Plasmid pOCEPR01"/>
</dbReference>
<evidence type="ECO:0000313" key="3">
    <source>
        <dbReference type="Proteomes" id="UP000008722"/>
    </source>
</evidence>
<dbReference type="EMBL" id="CP002362">
    <property type="protein sequence ID" value="ADR37703.1"/>
    <property type="molecule type" value="Genomic_DNA"/>
</dbReference>
<evidence type="ECO:0000259" key="1">
    <source>
        <dbReference type="Pfam" id="PF19587"/>
    </source>
</evidence>
<sequence>MRHAGRVKAGFFPTPLSVIEWIGRIVLPPMTWSGEYVSLAALDPAVGDGEAFGALTGLVGESHKVYVKAYGIELDRHRATKARGKVEKVAVGNALGFEAAGFSLLFLNPPYDDAGGGKRLEVEFLERFVDALVPQGVLVYIIPEYSLPAAAGLLLSHYEEVRALRFPEPEYRAFRQVVVLGRKRKDPVIVEDPRLEPEEQDLRHVALSRTLRYTVPKGDLDAIRLVDRGLEPEDYLKLAARSPAWDSLRARARSVEAPAKMPPLVPLSREHLALLVAAGHLNETVVATDEGPLLLRGRVEKVREELPPEDDGERKIQLVRERYVSTIQAFNLQTHELKEIR</sequence>
<dbReference type="RefSeq" id="WP_013449683.1">
    <property type="nucleotide sequence ID" value="NC_014753.1"/>
</dbReference>
<dbReference type="InterPro" id="IPR002052">
    <property type="entry name" value="DNA_methylase_N6_adenine_CS"/>
</dbReference>
<organism evidence="2 3">
    <name type="scientific">Oceanithermus profundus (strain DSM 14977 / NBRC 100410 / VKM B-2274 / 506)</name>
    <dbReference type="NCBI Taxonomy" id="670487"/>
    <lineage>
        <taxon>Bacteria</taxon>
        <taxon>Thermotogati</taxon>
        <taxon>Deinococcota</taxon>
        <taxon>Deinococci</taxon>
        <taxon>Thermales</taxon>
        <taxon>Thermaceae</taxon>
        <taxon>Oceanithermus</taxon>
    </lineage>
</organism>
<dbReference type="GO" id="GO:0003676">
    <property type="term" value="F:nucleic acid binding"/>
    <property type="evidence" value="ECO:0007669"/>
    <property type="project" value="InterPro"/>
</dbReference>
<proteinExistence type="predicted"/>
<accession>E4UAR8</accession>
<dbReference type="InterPro" id="IPR029063">
    <property type="entry name" value="SAM-dependent_MTases_sf"/>
</dbReference>
<dbReference type="GO" id="GO:0008168">
    <property type="term" value="F:methyltransferase activity"/>
    <property type="evidence" value="ECO:0007669"/>
    <property type="project" value="InterPro"/>
</dbReference>
<dbReference type="PROSITE" id="PS00092">
    <property type="entry name" value="N6_MTASE"/>
    <property type="match status" value="1"/>
</dbReference>
<reference evidence="2 3" key="2">
    <citation type="journal article" date="2011" name="Stand. Genomic Sci.">
        <title>Complete genome sequence of Oceanithermus profundus type strain (506).</title>
        <authorList>
            <person name="Pati A."/>
            <person name="Zhang X."/>
            <person name="Lapidus A."/>
            <person name="Nolan M."/>
            <person name="Lucas S."/>
            <person name="Del Rio T.G."/>
            <person name="Tice H."/>
            <person name="Cheng J.F."/>
            <person name="Tapia R."/>
            <person name="Han C."/>
            <person name="Goodwin L."/>
            <person name="Pitluck S."/>
            <person name="Liolios K."/>
            <person name="Pagani I."/>
            <person name="Ivanova N."/>
            <person name="Mavromatis K."/>
            <person name="Chen A."/>
            <person name="Palaniappan K."/>
            <person name="Hauser L."/>
            <person name="Jeffries C.D."/>
            <person name="Brambilla E.M."/>
            <person name="Rohl A."/>
            <person name="Mwirichia R."/>
            <person name="Rohde M."/>
            <person name="Tindall B.J."/>
            <person name="Sikorski J."/>
            <person name="Wirth R."/>
            <person name="Goker M."/>
            <person name="Woyke T."/>
            <person name="Detter J.C."/>
            <person name="Bristow J."/>
            <person name="Eisen J.A."/>
            <person name="Markowitz V."/>
            <person name="Hugenholtz P."/>
            <person name="Kyrpides N.C."/>
            <person name="Klenk H.P."/>
            <person name="Land M."/>
        </authorList>
    </citation>
    <scope>NUCLEOTIDE SEQUENCE [LARGE SCALE GENOMIC DNA]</scope>
    <source>
        <strain evidence="3">DSM 14977 / NBRC 100410 / VKM B-2274 / 506</strain>
        <plasmid evidence="3">Plasmid pOCEPR01</plasmid>
    </source>
</reference>
<dbReference type="PRINTS" id="PR00507">
    <property type="entry name" value="N12N6MTFRASE"/>
</dbReference>
<protein>
    <recommendedName>
        <fullName evidence="1">DUF6094 domain-containing protein</fullName>
    </recommendedName>
</protein>
<reference evidence="3" key="1">
    <citation type="submission" date="2010-11" db="EMBL/GenBank/DDBJ databases">
        <title>The complete sequence of plasmid of Oceanithermus profundus DSM 14977.</title>
        <authorList>
            <consortium name="US DOE Joint Genome Institute (JGI-PGF)"/>
            <person name="Lucas S."/>
            <person name="Copeland A."/>
            <person name="Lapidus A."/>
            <person name="Bruce D."/>
            <person name="Goodwin L."/>
            <person name="Pitluck S."/>
            <person name="Kyrpides N."/>
            <person name="Mavromatis K."/>
            <person name="Pagani I."/>
            <person name="Ivanova N."/>
            <person name="Zhang X."/>
            <person name="Brettin T."/>
            <person name="Detter J.C."/>
            <person name="Tapia R."/>
            <person name="Han C."/>
            <person name="Land M."/>
            <person name="Hauser L."/>
            <person name="Markowitz V."/>
            <person name="Cheng J.-F."/>
            <person name="Hugenholtz P."/>
            <person name="Woyke T."/>
            <person name="Wu D."/>
            <person name="Tindall B."/>
            <person name="Faehnrich R."/>
            <person name="Brambilla E."/>
            <person name="Klenk H.-P."/>
            <person name="Eisen J.A."/>
        </authorList>
    </citation>
    <scope>NUCLEOTIDE SEQUENCE [LARGE SCALE GENOMIC DNA]</scope>
    <source>
        <strain evidence="3">DSM 14977 / NBRC 100410 / VKM B-2274 / 506</strain>
        <plasmid evidence="3">Plasmid pOCEPR01</plasmid>
    </source>
</reference>
<gene>
    <name evidence="2" type="ordered locus">Ocepr_2255</name>
</gene>
<geneLocation type="plasmid" evidence="2 3">
    <name>pOCEPR01</name>
</geneLocation>
<dbReference type="InterPro" id="IPR046076">
    <property type="entry name" value="DUF6094"/>
</dbReference>
<name>E4UAR8_OCEP5</name>
<dbReference type="HOGENOM" id="CLU_041519_0_0_0"/>
<keyword evidence="3" id="KW-1185">Reference proteome</keyword>
<dbReference type="Pfam" id="PF19587">
    <property type="entry name" value="DUF6094"/>
    <property type="match status" value="1"/>
</dbReference>
<dbReference type="OrthoDB" id="9760715at2"/>
<feature type="domain" description="DUF6094" evidence="1">
    <location>
        <begin position="5"/>
        <end position="185"/>
    </location>
</feature>
<evidence type="ECO:0000313" key="2">
    <source>
        <dbReference type="EMBL" id="ADR37703.1"/>
    </source>
</evidence>
<dbReference type="eggNOG" id="COG0827">
    <property type="taxonomic scope" value="Bacteria"/>
</dbReference>
<keyword evidence="2" id="KW-0614">Plasmid</keyword>
<dbReference type="Gene3D" id="3.40.50.150">
    <property type="entry name" value="Vaccinia Virus protein VP39"/>
    <property type="match status" value="1"/>
</dbReference>
<dbReference type="AlphaFoldDB" id="E4UAR8"/>